<protein>
    <submittedName>
        <fullName evidence="1">Uncharacterized protein</fullName>
    </submittedName>
</protein>
<evidence type="ECO:0000313" key="1">
    <source>
        <dbReference type="EMBL" id="RRT44270.1"/>
    </source>
</evidence>
<gene>
    <name evidence="1" type="ORF">B296_00047501</name>
</gene>
<evidence type="ECO:0000313" key="2">
    <source>
        <dbReference type="Proteomes" id="UP000287651"/>
    </source>
</evidence>
<organism evidence="1 2">
    <name type="scientific">Ensete ventricosum</name>
    <name type="common">Abyssinian banana</name>
    <name type="synonym">Musa ensete</name>
    <dbReference type="NCBI Taxonomy" id="4639"/>
    <lineage>
        <taxon>Eukaryota</taxon>
        <taxon>Viridiplantae</taxon>
        <taxon>Streptophyta</taxon>
        <taxon>Embryophyta</taxon>
        <taxon>Tracheophyta</taxon>
        <taxon>Spermatophyta</taxon>
        <taxon>Magnoliopsida</taxon>
        <taxon>Liliopsida</taxon>
        <taxon>Zingiberales</taxon>
        <taxon>Musaceae</taxon>
        <taxon>Ensete</taxon>
    </lineage>
</organism>
<dbReference type="EMBL" id="AMZH03016571">
    <property type="protein sequence ID" value="RRT44270.1"/>
    <property type="molecule type" value="Genomic_DNA"/>
</dbReference>
<name>A0A426XY29_ENSVE</name>
<dbReference type="AlphaFoldDB" id="A0A426XY29"/>
<accession>A0A426XY29</accession>
<comment type="caution">
    <text evidence="1">The sequence shown here is derived from an EMBL/GenBank/DDBJ whole genome shotgun (WGS) entry which is preliminary data.</text>
</comment>
<proteinExistence type="predicted"/>
<reference evidence="1 2" key="1">
    <citation type="journal article" date="2014" name="Agronomy (Basel)">
        <title>A Draft Genome Sequence for Ensete ventricosum, the Drought-Tolerant Tree Against Hunger.</title>
        <authorList>
            <person name="Harrison J."/>
            <person name="Moore K.A."/>
            <person name="Paszkiewicz K."/>
            <person name="Jones T."/>
            <person name="Grant M."/>
            <person name="Ambacheew D."/>
            <person name="Muzemil S."/>
            <person name="Studholme D.J."/>
        </authorList>
    </citation>
    <scope>NUCLEOTIDE SEQUENCE [LARGE SCALE GENOMIC DNA]</scope>
</reference>
<dbReference type="Proteomes" id="UP000287651">
    <property type="component" value="Unassembled WGS sequence"/>
</dbReference>
<sequence length="67" mass="7040">MVTGGVATLVPWIESTASTIRIINGRGGAAAEYNEAGTALAANQSHPRSDGRLVIDSVCVRCLLKHY</sequence>